<keyword evidence="3" id="KW-1185">Reference proteome</keyword>
<comment type="caution">
    <text evidence="2">The sequence shown here is derived from an EMBL/GenBank/DDBJ whole genome shotgun (WGS) entry which is preliminary data.</text>
</comment>
<dbReference type="InterPro" id="IPR002156">
    <property type="entry name" value="RNaseH_domain"/>
</dbReference>
<name>A0A4Y2EKY5_ARAVE</name>
<dbReference type="EMBL" id="BGPR01000617">
    <property type="protein sequence ID" value="GBM28676.1"/>
    <property type="molecule type" value="Genomic_DNA"/>
</dbReference>
<dbReference type="AlphaFoldDB" id="A0A4Y2EKY5"/>
<dbReference type="InterPro" id="IPR012337">
    <property type="entry name" value="RNaseH-like_sf"/>
</dbReference>
<evidence type="ECO:0000313" key="2">
    <source>
        <dbReference type="EMBL" id="GBM28676.1"/>
    </source>
</evidence>
<dbReference type="GO" id="GO:0003676">
    <property type="term" value="F:nucleic acid binding"/>
    <property type="evidence" value="ECO:0007669"/>
    <property type="project" value="InterPro"/>
</dbReference>
<reference evidence="2 3" key="1">
    <citation type="journal article" date="2019" name="Sci. Rep.">
        <title>Orb-weaving spider Araneus ventricosus genome elucidates the spidroin gene catalogue.</title>
        <authorList>
            <person name="Kono N."/>
            <person name="Nakamura H."/>
            <person name="Ohtoshi R."/>
            <person name="Moran D.A.P."/>
            <person name="Shinohara A."/>
            <person name="Yoshida Y."/>
            <person name="Fujiwara M."/>
            <person name="Mori M."/>
            <person name="Tomita M."/>
            <person name="Arakawa K."/>
        </authorList>
    </citation>
    <scope>NUCLEOTIDE SEQUENCE [LARGE SCALE GENOMIC DNA]</scope>
</reference>
<dbReference type="SUPFAM" id="SSF53098">
    <property type="entry name" value="Ribonuclease H-like"/>
    <property type="match status" value="1"/>
</dbReference>
<accession>A0A4Y2EKY5</accession>
<feature type="domain" description="RNase H type-1" evidence="1">
    <location>
        <begin position="1"/>
        <end position="84"/>
    </location>
</feature>
<dbReference type="Proteomes" id="UP000499080">
    <property type="component" value="Unassembled WGS sequence"/>
</dbReference>
<dbReference type="Pfam" id="PF00075">
    <property type="entry name" value="RNase_H"/>
    <property type="match status" value="1"/>
</dbReference>
<dbReference type="GO" id="GO:0004523">
    <property type="term" value="F:RNA-DNA hybrid ribonuclease activity"/>
    <property type="evidence" value="ECO:0007669"/>
    <property type="project" value="InterPro"/>
</dbReference>
<proteinExistence type="predicted"/>
<dbReference type="Gene3D" id="3.30.420.10">
    <property type="entry name" value="Ribonuclease H-like superfamily/Ribonuclease H"/>
    <property type="match status" value="1"/>
</dbReference>
<gene>
    <name evidence="2" type="ORF">AVEN_116693_1</name>
</gene>
<protein>
    <recommendedName>
        <fullName evidence="1">RNase H type-1 domain-containing protein</fullName>
    </recommendedName>
</protein>
<dbReference type="InterPro" id="IPR036397">
    <property type="entry name" value="RNaseH_sf"/>
</dbReference>
<organism evidence="2 3">
    <name type="scientific">Araneus ventricosus</name>
    <name type="common">Orbweaver spider</name>
    <name type="synonym">Epeira ventricosa</name>
    <dbReference type="NCBI Taxonomy" id="182803"/>
    <lineage>
        <taxon>Eukaryota</taxon>
        <taxon>Metazoa</taxon>
        <taxon>Ecdysozoa</taxon>
        <taxon>Arthropoda</taxon>
        <taxon>Chelicerata</taxon>
        <taxon>Arachnida</taxon>
        <taxon>Araneae</taxon>
        <taxon>Araneomorphae</taxon>
        <taxon>Entelegynae</taxon>
        <taxon>Araneoidea</taxon>
        <taxon>Araneidae</taxon>
        <taxon>Araneus</taxon>
    </lineage>
</organism>
<evidence type="ECO:0000313" key="3">
    <source>
        <dbReference type="Proteomes" id="UP000499080"/>
    </source>
</evidence>
<evidence type="ECO:0000259" key="1">
    <source>
        <dbReference type="PROSITE" id="PS50879"/>
    </source>
</evidence>
<sequence length="230" mass="27184">MAEVFAIHKAIDYVLDNELYDVKLVSDSRSALMAVESLSDNREFIWQIKKRLKDREDIKLMWVRDHKGEMGNERAYLLAKEASNRDLIDVQFTYSKVQIRNINNKKLTDNWQCRWMQSKNGKWTRLIYPEINMTRLGADLYYNQIITGHGIFGAFENRMFGEDCKCQCGEDETIKHILMECPVWAPQRDKLPKSWLVKEVHELVHLPGFKTYAVNIVKYLFYPHSANWTD</sequence>
<dbReference type="PROSITE" id="PS50879">
    <property type="entry name" value="RNASE_H_1"/>
    <property type="match status" value="1"/>
</dbReference>
<dbReference type="OrthoDB" id="411823at2759"/>